<accession>A0ACB9FCW0</accession>
<evidence type="ECO:0000313" key="1">
    <source>
        <dbReference type="EMBL" id="KAI3768892.1"/>
    </source>
</evidence>
<protein>
    <submittedName>
        <fullName evidence="1">Uncharacterized protein</fullName>
    </submittedName>
</protein>
<evidence type="ECO:0000313" key="2">
    <source>
        <dbReference type="Proteomes" id="UP001055811"/>
    </source>
</evidence>
<dbReference type="Proteomes" id="UP001055811">
    <property type="component" value="Linkage Group LG03"/>
</dbReference>
<reference evidence="2" key="1">
    <citation type="journal article" date="2022" name="Mol. Ecol. Resour.">
        <title>The genomes of chicory, endive, great burdock and yacon provide insights into Asteraceae palaeo-polyploidization history and plant inulin production.</title>
        <authorList>
            <person name="Fan W."/>
            <person name="Wang S."/>
            <person name="Wang H."/>
            <person name="Wang A."/>
            <person name="Jiang F."/>
            <person name="Liu H."/>
            <person name="Zhao H."/>
            <person name="Xu D."/>
            <person name="Zhang Y."/>
        </authorList>
    </citation>
    <scope>NUCLEOTIDE SEQUENCE [LARGE SCALE GENOMIC DNA]</scope>
    <source>
        <strain evidence="2">cv. Punajuju</strain>
    </source>
</reference>
<proteinExistence type="predicted"/>
<name>A0ACB9FCW0_CICIN</name>
<keyword evidence="2" id="KW-1185">Reference proteome</keyword>
<reference evidence="1 2" key="2">
    <citation type="journal article" date="2022" name="Mol. Ecol. Resour.">
        <title>The genomes of chicory, endive, great burdock and yacon provide insights into Asteraceae paleo-polyploidization history and plant inulin production.</title>
        <authorList>
            <person name="Fan W."/>
            <person name="Wang S."/>
            <person name="Wang H."/>
            <person name="Wang A."/>
            <person name="Jiang F."/>
            <person name="Liu H."/>
            <person name="Zhao H."/>
            <person name="Xu D."/>
            <person name="Zhang Y."/>
        </authorList>
    </citation>
    <scope>NUCLEOTIDE SEQUENCE [LARGE SCALE GENOMIC DNA]</scope>
    <source>
        <strain evidence="2">cv. Punajuju</strain>
        <tissue evidence="1">Leaves</tissue>
    </source>
</reference>
<dbReference type="EMBL" id="CM042011">
    <property type="protein sequence ID" value="KAI3768892.1"/>
    <property type="molecule type" value="Genomic_DNA"/>
</dbReference>
<comment type="caution">
    <text evidence="1">The sequence shown here is derived from an EMBL/GenBank/DDBJ whole genome shotgun (WGS) entry which is preliminary data.</text>
</comment>
<gene>
    <name evidence="1" type="ORF">L2E82_19729</name>
</gene>
<organism evidence="1 2">
    <name type="scientific">Cichorium intybus</name>
    <name type="common">Chicory</name>
    <dbReference type="NCBI Taxonomy" id="13427"/>
    <lineage>
        <taxon>Eukaryota</taxon>
        <taxon>Viridiplantae</taxon>
        <taxon>Streptophyta</taxon>
        <taxon>Embryophyta</taxon>
        <taxon>Tracheophyta</taxon>
        <taxon>Spermatophyta</taxon>
        <taxon>Magnoliopsida</taxon>
        <taxon>eudicotyledons</taxon>
        <taxon>Gunneridae</taxon>
        <taxon>Pentapetalae</taxon>
        <taxon>asterids</taxon>
        <taxon>campanulids</taxon>
        <taxon>Asterales</taxon>
        <taxon>Asteraceae</taxon>
        <taxon>Cichorioideae</taxon>
        <taxon>Cichorieae</taxon>
        <taxon>Cichoriinae</taxon>
        <taxon>Cichorium</taxon>
    </lineage>
</organism>
<sequence>MILSDESLLDIKYLGGLNVALKFNCWKYGFKWLNCGEGSMAPMEGCGLPKPFHSRKRDNEEEAESMLKKET</sequence>